<gene>
    <name evidence="3" type="ORF">NQ318_020565</name>
</gene>
<organism evidence="3 4">
    <name type="scientific">Aromia moschata</name>
    <dbReference type="NCBI Taxonomy" id="1265417"/>
    <lineage>
        <taxon>Eukaryota</taxon>
        <taxon>Metazoa</taxon>
        <taxon>Ecdysozoa</taxon>
        <taxon>Arthropoda</taxon>
        <taxon>Hexapoda</taxon>
        <taxon>Insecta</taxon>
        <taxon>Pterygota</taxon>
        <taxon>Neoptera</taxon>
        <taxon>Endopterygota</taxon>
        <taxon>Coleoptera</taxon>
        <taxon>Polyphaga</taxon>
        <taxon>Cucujiformia</taxon>
        <taxon>Chrysomeloidea</taxon>
        <taxon>Cerambycidae</taxon>
        <taxon>Cerambycinae</taxon>
        <taxon>Callichromatini</taxon>
        <taxon>Aromia</taxon>
    </lineage>
</organism>
<comment type="function">
    <text evidence="1">Negatively regulates the PAK1 kinase. PAK1 is a member of the PAK kinase family, which has been shown to play a positive role in the regulation of signaling pathways involving MAPK8 and RELA. PAK1 exists as an inactive homodimer, which is activated by binding of small GTPases such as CDC42 to an N-terminal regulatory domain. PAK1IP1 also binds to the N-terminus of PAK1, and inhibits the specific activation of PAK1 by CDC42. May be involved in ribosomal large subunit assembly.</text>
</comment>
<evidence type="ECO:0000256" key="1">
    <source>
        <dbReference type="ARBA" id="ARBA00045213"/>
    </source>
</evidence>
<dbReference type="InterPro" id="IPR015943">
    <property type="entry name" value="WD40/YVTN_repeat-like_dom_sf"/>
</dbReference>
<dbReference type="EMBL" id="JAPWTK010000022">
    <property type="protein sequence ID" value="KAJ8957526.1"/>
    <property type="molecule type" value="Genomic_DNA"/>
</dbReference>
<dbReference type="Proteomes" id="UP001162162">
    <property type="component" value="Unassembled WGS sequence"/>
</dbReference>
<dbReference type="InterPro" id="IPR001680">
    <property type="entry name" value="WD40_rpt"/>
</dbReference>
<dbReference type="SUPFAM" id="SSF50978">
    <property type="entry name" value="WD40 repeat-like"/>
    <property type="match status" value="1"/>
</dbReference>
<dbReference type="SMART" id="SM00320">
    <property type="entry name" value="WD40"/>
    <property type="match status" value="5"/>
</dbReference>
<reference evidence="3" key="1">
    <citation type="journal article" date="2023" name="Insect Mol. Biol.">
        <title>Genome sequencing provides insights into the evolution of gene families encoding plant cell wall-degrading enzymes in longhorned beetles.</title>
        <authorList>
            <person name="Shin N.R."/>
            <person name="Okamura Y."/>
            <person name="Kirsch R."/>
            <person name="Pauchet Y."/>
        </authorList>
    </citation>
    <scope>NUCLEOTIDE SEQUENCE</scope>
    <source>
        <strain evidence="3">AMC_N1</strain>
    </source>
</reference>
<feature type="region of interest" description="Disordered" evidence="2">
    <location>
        <begin position="339"/>
        <end position="373"/>
    </location>
</feature>
<dbReference type="InterPro" id="IPR051959">
    <property type="entry name" value="PAK1-Kinase_Regulator"/>
</dbReference>
<evidence type="ECO:0000313" key="4">
    <source>
        <dbReference type="Proteomes" id="UP001162162"/>
    </source>
</evidence>
<comment type="caution">
    <text evidence="3">The sequence shown here is derived from an EMBL/GenBank/DDBJ whole genome shotgun (WGS) entry which is preliminary data.</text>
</comment>
<feature type="compositionally biased region" description="Basic residues" evidence="2">
    <location>
        <begin position="344"/>
        <end position="353"/>
    </location>
</feature>
<dbReference type="PANTHER" id="PTHR44675:SF1">
    <property type="entry name" value="P21-ACTIVATED PROTEIN KINASE-INTERACTING PROTEIN 1"/>
    <property type="match status" value="1"/>
</dbReference>
<keyword evidence="4" id="KW-1185">Reference proteome</keyword>
<sequence>MKAPTFEIVAGTYEEFLLGYYFVKKPAELIQSFASHDHSASIRSVAVCGNYLASGGADDRIIIYDLKSRKEHCMLTHHNTTVNCLKFTNNHSHLISCSTDGVLAIVRVGNWQLEKIWEKAHKGSTILDIAVHSSGKLALTLGSDCTLRTWNLVKGLRMPEVWKKIIWAEDDTRFILYGGKYTEVWSIESGGVLNIIEHNGKVTSCVWLTDDEILVGYETGEIALVNVNDSTKNIQTAHDSRVKAIAKYSKWVISCSSSGEIKVWSKKLKELAKHNSGCRITCLEIVPSLKIKEEKEEEVSEVVKEKLVVNEVKKSSVVVEVEGSDDETVILNDMDRLDSSDVKSKKKKHKSEKKKQTPIDLKKERDRKRSMSM</sequence>
<evidence type="ECO:0008006" key="5">
    <source>
        <dbReference type="Google" id="ProtNLM"/>
    </source>
</evidence>
<accession>A0AAV8Z0K1</accession>
<dbReference type="InterPro" id="IPR036322">
    <property type="entry name" value="WD40_repeat_dom_sf"/>
</dbReference>
<name>A0AAV8Z0K1_9CUCU</name>
<dbReference type="PANTHER" id="PTHR44675">
    <property type="entry name" value="PAK1 INTERACTING PROTEIN 1"/>
    <property type="match status" value="1"/>
</dbReference>
<proteinExistence type="predicted"/>
<evidence type="ECO:0000313" key="3">
    <source>
        <dbReference type="EMBL" id="KAJ8957526.1"/>
    </source>
</evidence>
<dbReference type="Gene3D" id="2.130.10.10">
    <property type="entry name" value="YVTN repeat-like/Quinoprotein amine dehydrogenase"/>
    <property type="match status" value="2"/>
</dbReference>
<dbReference type="AlphaFoldDB" id="A0AAV8Z0K1"/>
<dbReference type="Pfam" id="PF00400">
    <property type="entry name" value="WD40"/>
    <property type="match status" value="4"/>
</dbReference>
<feature type="compositionally biased region" description="Basic and acidic residues" evidence="2">
    <location>
        <begin position="354"/>
        <end position="373"/>
    </location>
</feature>
<protein>
    <recommendedName>
        <fullName evidence="5">P21-activated protein kinase-interacting protein 1-like</fullName>
    </recommendedName>
</protein>
<evidence type="ECO:0000256" key="2">
    <source>
        <dbReference type="SAM" id="MobiDB-lite"/>
    </source>
</evidence>